<feature type="signal peptide" evidence="2">
    <location>
        <begin position="1"/>
        <end position="24"/>
    </location>
</feature>
<dbReference type="RefSeq" id="WP_109812382.1">
    <property type="nucleotide sequence ID" value="NZ_QGKU01000047.1"/>
</dbReference>
<evidence type="ECO:0000256" key="1">
    <source>
        <dbReference type="SAM" id="Phobius"/>
    </source>
</evidence>
<keyword evidence="2" id="KW-0732">Signal</keyword>
<feature type="transmembrane region" description="Helical" evidence="1">
    <location>
        <begin position="158"/>
        <end position="177"/>
    </location>
</feature>
<reference evidence="3 4" key="1">
    <citation type="submission" date="2018-05" db="EMBL/GenBank/DDBJ databases">
        <title>Rhodobacteraceae gen. nov., sp. nov. isolated from sea water.</title>
        <authorList>
            <person name="Ren Y."/>
        </authorList>
    </citation>
    <scope>NUCLEOTIDE SEQUENCE [LARGE SCALE GENOMIC DNA]</scope>
    <source>
        <strain evidence="3 4">TG-679</strain>
    </source>
</reference>
<accession>A0A2V2LHF3</accession>
<evidence type="ECO:0000256" key="2">
    <source>
        <dbReference type="SAM" id="SignalP"/>
    </source>
</evidence>
<dbReference type="NCBIfam" id="TIGR03370">
    <property type="entry name" value="VPLPA-CTERM"/>
    <property type="match status" value="1"/>
</dbReference>
<protein>
    <recommendedName>
        <fullName evidence="5">Secreted protein</fullName>
    </recommendedName>
</protein>
<comment type="caution">
    <text evidence="3">The sequence shown here is derived from an EMBL/GenBank/DDBJ whole genome shotgun (WGS) entry which is preliminary data.</text>
</comment>
<evidence type="ECO:0000313" key="3">
    <source>
        <dbReference type="EMBL" id="PWR01799.1"/>
    </source>
</evidence>
<name>A0A2V2LHF3_9RHOB</name>
<evidence type="ECO:0008006" key="5">
    <source>
        <dbReference type="Google" id="ProtNLM"/>
    </source>
</evidence>
<proteinExistence type="predicted"/>
<sequence length="182" mass="18641">MKNLRAILFSATMVTAAFTGAVNAAPTTLTFDDPFGPVASYVEAGMTITQVTGSLVGGGNGVWDVPCCPSGADAYDLTTGGLFNLISIDIVHSDAGDPITFSGYNGATLVSDFTVNSNNFGALVFAGFIGLDRVRITATGSFTDPTFDNLTYEATAPVPLPAGLPLIFAGLGALGFAGRRKT</sequence>
<organism evidence="3 4">
    <name type="scientific">Meridianimarinicoccus roseus</name>
    <dbReference type="NCBI Taxonomy" id="2072018"/>
    <lineage>
        <taxon>Bacteria</taxon>
        <taxon>Pseudomonadati</taxon>
        <taxon>Pseudomonadota</taxon>
        <taxon>Alphaproteobacteria</taxon>
        <taxon>Rhodobacterales</taxon>
        <taxon>Paracoccaceae</taxon>
        <taxon>Meridianimarinicoccus</taxon>
    </lineage>
</organism>
<dbReference type="InterPro" id="IPR022472">
    <property type="entry name" value="VPLPA-CTERM"/>
</dbReference>
<keyword evidence="1" id="KW-0812">Transmembrane</keyword>
<feature type="chain" id="PRO_5015962760" description="Secreted protein" evidence="2">
    <location>
        <begin position="25"/>
        <end position="182"/>
    </location>
</feature>
<gene>
    <name evidence="3" type="ORF">DKT77_14450</name>
</gene>
<dbReference type="EMBL" id="QGKU01000047">
    <property type="protein sequence ID" value="PWR01799.1"/>
    <property type="molecule type" value="Genomic_DNA"/>
</dbReference>
<keyword evidence="4" id="KW-1185">Reference proteome</keyword>
<keyword evidence="1" id="KW-0472">Membrane</keyword>
<evidence type="ECO:0000313" key="4">
    <source>
        <dbReference type="Proteomes" id="UP000245680"/>
    </source>
</evidence>
<keyword evidence="1" id="KW-1133">Transmembrane helix</keyword>
<dbReference type="AlphaFoldDB" id="A0A2V2LHF3"/>
<dbReference type="Proteomes" id="UP000245680">
    <property type="component" value="Unassembled WGS sequence"/>
</dbReference>
<dbReference type="OrthoDB" id="9846589at2"/>